<dbReference type="Pfam" id="PF00023">
    <property type="entry name" value="Ank"/>
    <property type="match status" value="1"/>
</dbReference>
<keyword evidence="1" id="KW-0677">Repeat</keyword>
<dbReference type="Gene3D" id="1.25.40.20">
    <property type="entry name" value="Ankyrin repeat-containing domain"/>
    <property type="match status" value="2"/>
</dbReference>
<dbReference type="GeneID" id="98139818"/>
<dbReference type="InterPro" id="IPR001810">
    <property type="entry name" value="F-box_dom"/>
</dbReference>
<feature type="domain" description="F-box" evidence="4">
    <location>
        <begin position="3"/>
        <end position="48"/>
    </location>
</feature>
<keyword evidence="2 3" id="KW-0040">ANK repeat</keyword>
<dbReference type="SMART" id="SM00248">
    <property type="entry name" value="ANK"/>
    <property type="match status" value="7"/>
</dbReference>
<feature type="repeat" description="ANK" evidence="3">
    <location>
        <begin position="263"/>
        <end position="295"/>
    </location>
</feature>
<evidence type="ECO:0000313" key="6">
    <source>
        <dbReference type="Proteomes" id="UP001610432"/>
    </source>
</evidence>
<evidence type="ECO:0000313" key="5">
    <source>
        <dbReference type="EMBL" id="KAL2866123.1"/>
    </source>
</evidence>
<protein>
    <submittedName>
        <fullName evidence="5">Ankyrin repeat-containing domain protein</fullName>
    </submittedName>
</protein>
<accession>A0ABR4LNJ8</accession>
<dbReference type="PANTHER" id="PTHR24198:SF165">
    <property type="entry name" value="ANKYRIN REPEAT-CONTAINING PROTEIN-RELATED"/>
    <property type="match status" value="1"/>
</dbReference>
<organism evidence="5 6">
    <name type="scientific">Aspergillus lucknowensis</name>
    <dbReference type="NCBI Taxonomy" id="176173"/>
    <lineage>
        <taxon>Eukaryota</taxon>
        <taxon>Fungi</taxon>
        <taxon>Dikarya</taxon>
        <taxon>Ascomycota</taxon>
        <taxon>Pezizomycotina</taxon>
        <taxon>Eurotiomycetes</taxon>
        <taxon>Eurotiomycetidae</taxon>
        <taxon>Eurotiales</taxon>
        <taxon>Aspergillaceae</taxon>
        <taxon>Aspergillus</taxon>
        <taxon>Aspergillus subgen. Nidulantes</taxon>
    </lineage>
</organism>
<dbReference type="RefSeq" id="XP_070885102.1">
    <property type="nucleotide sequence ID" value="XM_071024746.1"/>
</dbReference>
<sequence length="382" mass="42155">METSPFLTLPNETLFHIARFLSVADLNRLVQTCRFFSALLDPYLYDQAAGYFCRNHQELTLLCAARTGQVTTITKLGVRDRSRYISTRRKNKALLLAAEYGQTAVIPLLVNMGADPASNTISIGDEEEDWHDEAPQCSALHWAARHGHQNTIDLLVDLGADLDALDSYGVSVLQYAVRGQNESAVTFLIRKGAQPSVAGIYLDIIQSGNLDLLQLFLDSRVKDIPPLLGDGLTALHYAVIFDDIPAMKLLLGHGVDVNATEEHGSTPLHVGTQTGNIEAVRLLLDHGADFRFPDHLGHCPLHFAVDSRDDNVDMLQHRLGIVQLLLERGADPFALTNQGETALDFVIDYKASRIINLLRNAMERNRNNKEGSIAGDTITQKP</sequence>
<gene>
    <name evidence="5" type="ORF">BJX67DRAFT_148286</name>
</gene>
<dbReference type="Pfam" id="PF12937">
    <property type="entry name" value="F-box-like"/>
    <property type="match status" value="1"/>
</dbReference>
<evidence type="ECO:0000259" key="4">
    <source>
        <dbReference type="PROSITE" id="PS50181"/>
    </source>
</evidence>
<dbReference type="PROSITE" id="PS50297">
    <property type="entry name" value="ANK_REP_REGION"/>
    <property type="match status" value="3"/>
</dbReference>
<dbReference type="PROSITE" id="PS50088">
    <property type="entry name" value="ANK_REPEAT"/>
    <property type="match status" value="4"/>
</dbReference>
<evidence type="ECO:0000256" key="3">
    <source>
        <dbReference type="PROSITE-ProRule" id="PRU00023"/>
    </source>
</evidence>
<dbReference type="SUPFAM" id="SSF48403">
    <property type="entry name" value="Ankyrin repeat"/>
    <property type="match status" value="1"/>
</dbReference>
<comment type="caution">
    <text evidence="5">The sequence shown here is derived from an EMBL/GenBank/DDBJ whole genome shotgun (WGS) entry which is preliminary data.</text>
</comment>
<dbReference type="PROSITE" id="PS50181">
    <property type="entry name" value="FBOX"/>
    <property type="match status" value="1"/>
</dbReference>
<dbReference type="InterPro" id="IPR036770">
    <property type="entry name" value="Ankyrin_rpt-contain_sf"/>
</dbReference>
<dbReference type="CDD" id="cd09917">
    <property type="entry name" value="F-box_SF"/>
    <property type="match status" value="1"/>
</dbReference>
<feature type="repeat" description="ANK" evidence="3">
    <location>
        <begin position="135"/>
        <end position="167"/>
    </location>
</feature>
<keyword evidence="6" id="KW-1185">Reference proteome</keyword>
<name>A0ABR4LNJ8_9EURO</name>
<feature type="repeat" description="ANK" evidence="3">
    <location>
        <begin position="230"/>
        <end position="262"/>
    </location>
</feature>
<proteinExistence type="predicted"/>
<dbReference type="InterPro" id="IPR002110">
    <property type="entry name" value="Ankyrin_rpt"/>
</dbReference>
<dbReference type="Proteomes" id="UP001610432">
    <property type="component" value="Unassembled WGS sequence"/>
</dbReference>
<dbReference type="PRINTS" id="PR01415">
    <property type="entry name" value="ANKYRIN"/>
</dbReference>
<evidence type="ECO:0000256" key="2">
    <source>
        <dbReference type="ARBA" id="ARBA00023043"/>
    </source>
</evidence>
<feature type="repeat" description="ANK" evidence="3">
    <location>
        <begin position="296"/>
        <end position="337"/>
    </location>
</feature>
<dbReference type="Pfam" id="PF12796">
    <property type="entry name" value="Ank_2"/>
    <property type="match status" value="2"/>
</dbReference>
<dbReference type="PANTHER" id="PTHR24198">
    <property type="entry name" value="ANKYRIN REPEAT AND PROTEIN KINASE DOMAIN-CONTAINING PROTEIN"/>
    <property type="match status" value="1"/>
</dbReference>
<dbReference type="SUPFAM" id="SSF81383">
    <property type="entry name" value="F-box domain"/>
    <property type="match status" value="1"/>
</dbReference>
<dbReference type="InterPro" id="IPR036047">
    <property type="entry name" value="F-box-like_dom_sf"/>
</dbReference>
<reference evidence="5 6" key="1">
    <citation type="submission" date="2024-07" db="EMBL/GenBank/DDBJ databases">
        <title>Section-level genome sequencing and comparative genomics of Aspergillus sections Usti and Cavernicolus.</title>
        <authorList>
            <consortium name="Lawrence Berkeley National Laboratory"/>
            <person name="Nybo J.L."/>
            <person name="Vesth T.C."/>
            <person name="Theobald S."/>
            <person name="Frisvad J.C."/>
            <person name="Larsen T.O."/>
            <person name="Kjaerboelling I."/>
            <person name="Rothschild-Mancinelli K."/>
            <person name="Lyhne E.K."/>
            <person name="Kogle M.E."/>
            <person name="Barry K."/>
            <person name="Clum A."/>
            <person name="Na H."/>
            <person name="Ledsgaard L."/>
            <person name="Lin J."/>
            <person name="Lipzen A."/>
            <person name="Kuo A."/>
            <person name="Riley R."/>
            <person name="Mondo S."/>
            <person name="Labutti K."/>
            <person name="Haridas S."/>
            <person name="Pangalinan J."/>
            <person name="Salamov A.A."/>
            <person name="Simmons B.A."/>
            <person name="Magnuson J.K."/>
            <person name="Chen J."/>
            <person name="Drula E."/>
            <person name="Henrissat B."/>
            <person name="Wiebenga A."/>
            <person name="Lubbers R.J."/>
            <person name="Gomes A.C."/>
            <person name="Macurrencykelacurrency M.R."/>
            <person name="Stajich J."/>
            <person name="Grigoriev I.V."/>
            <person name="Mortensen U.H."/>
            <person name="De Vries R.P."/>
            <person name="Baker S.E."/>
            <person name="Andersen M.R."/>
        </authorList>
    </citation>
    <scope>NUCLEOTIDE SEQUENCE [LARGE SCALE GENOMIC DNA]</scope>
    <source>
        <strain evidence="5 6">CBS 449.75</strain>
    </source>
</reference>
<dbReference type="EMBL" id="JBFXLQ010000027">
    <property type="protein sequence ID" value="KAL2866123.1"/>
    <property type="molecule type" value="Genomic_DNA"/>
</dbReference>
<evidence type="ECO:0000256" key="1">
    <source>
        <dbReference type="ARBA" id="ARBA00022737"/>
    </source>
</evidence>